<dbReference type="InterPro" id="IPR041049">
    <property type="entry name" value="DUF5615"/>
</dbReference>
<gene>
    <name evidence="2" type="ORF">COT64_02265</name>
</gene>
<evidence type="ECO:0000259" key="1">
    <source>
        <dbReference type="Pfam" id="PF18480"/>
    </source>
</evidence>
<proteinExistence type="predicted"/>
<dbReference type="EMBL" id="PEZI01000046">
    <property type="protein sequence ID" value="PIS14506.1"/>
    <property type="molecule type" value="Genomic_DNA"/>
</dbReference>
<sequence>MPKFLIDENLSPLLSNYLRSLNYNAKAVRDIGLKGESDEKIIKWIQKNKRVLITADLDFGEFFYLKSFGQIGAIILKSKSQKLGSFKEIIDYLHKGKILKSKKLENSLVVAIKGKYRIRKYI</sequence>
<name>A0A2H0WPD4_9BACT</name>
<evidence type="ECO:0000313" key="3">
    <source>
        <dbReference type="Proteomes" id="UP000230775"/>
    </source>
</evidence>
<dbReference type="AlphaFoldDB" id="A0A2H0WPD4"/>
<reference evidence="3" key="1">
    <citation type="submission" date="2017-09" db="EMBL/GenBank/DDBJ databases">
        <title>Depth-based differentiation of microbial function through sediment-hosted aquifers and enrichment of novel symbionts in the deep terrestrial subsurface.</title>
        <authorList>
            <person name="Probst A.J."/>
            <person name="Ladd B."/>
            <person name="Jarett J.K."/>
            <person name="Geller-Mcgrath D.E."/>
            <person name="Sieber C.M.K."/>
            <person name="Emerson J.B."/>
            <person name="Anantharaman K."/>
            <person name="Thomas B.C."/>
            <person name="Malmstrom R."/>
            <person name="Stieglmeier M."/>
            <person name="Klingl A."/>
            <person name="Woyke T."/>
            <person name="Ryan C.M."/>
            <person name="Banfield J.F."/>
        </authorList>
    </citation>
    <scope>NUCLEOTIDE SEQUENCE [LARGE SCALE GENOMIC DNA]</scope>
</reference>
<dbReference type="Proteomes" id="UP000230775">
    <property type="component" value="Unassembled WGS sequence"/>
</dbReference>
<dbReference type="Pfam" id="PF18480">
    <property type="entry name" value="DUF5615"/>
    <property type="match status" value="1"/>
</dbReference>
<organism evidence="2 3">
    <name type="scientific">Candidatus Shapirobacteria bacterium CG09_land_8_20_14_0_10_39_12</name>
    <dbReference type="NCBI Taxonomy" id="1974885"/>
    <lineage>
        <taxon>Bacteria</taxon>
        <taxon>Candidatus Shapironibacteriota</taxon>
    </lineage>
</organism>
<protein>
    <recommendedName>
        <fullName evidence="1">DUF5615 domain-containing protein</fullName>
    </recommendedName>
</protein>
<evidence type="ECO:0000313" key="2">
    <source>
        <dbReference type="EMBL" id="PIS14506.1"/>
    </source>
</evidence>
<feature type="domain" description="DUF5615" evidence="1">
    <location>
        <begin position="3"/>
        <end position="109"/>
    </location>
</feature>
<accession>A0A2H0WPD4</accession>
<comment type="caution">
    <text evidence="2">The sequence shown here is derived from an EMBL/GenBank/DDBJ whole genome shotgun (WGS) entry which is preliminary data.</text>
</comment>